<reference evidence="1 2" key="1">
    <citation type="submission" date="2020-03" db="EMBL/GenBank/DDBJ databases">
        <title>The genome sequence of Microvirga sp. c23x22.</title>
        <authorList>
            <person name="Zhang X."/>
        </authorList>
    </citation>
    <scope>NUCLEOTIDE SEQUENCE [LARGE SCALE GENOMIC DNA]</scope>
    <source>
        <strain evidence="2">c23x22</strain>
    </source>
</reference>
<evidence type="ECO:0000313" key="2">
    <source>
        <dbReference type="Proteomes" id="UP000707352"/>
    </source>
</evidence>
<evidence type="ECO:0008006" key="3">
    <source>
        <dbReference type="Google" id="ProtNLM"/>
    </source>
</evidence>
<organism evidence="1 2">
    <name type="scientific">Microvirga terricola</name>
    <dbReference type="NCBI Taxonomy" id="2719797"/>
    <lineage>
        <taxon>Bacteria</taxon>
        <taxon>Pseudomonadati</taxon>
        <taxon>Pseudomonadota</taxon>
        <taxon>Alphaproteobacteria</taxon>
        <taxon>Hyphomicrobiales</taxon>
        <taxon>Methylobacteriaceae</taxon>
        <taxon>Microvirga</taxon>
    </lineage>
</organism>
<keyword evidence="2" id="KW-1185">Reference proteome</keyword>
<proteinExistence type="predicted"/>
<protein>
    <recommendedName>
        <fullName evidence="3">GNAT family N-acetyltransferase</fullName>
    </recommendedName>
</protein>
<comment type="caution">
    <text evidence="1">The sequence shown here is derived from an EMBL/GenBank/DDBJ whole genome shotgun (WGS) entry which is preliminary data.</text>
</comment>
<dbReference type="EMBL" id="JAATJS010000004">
    <property type="protein sequence ID" value="NIX77502.1"/>
    <property type="molecule type" value="Genomic_DNA"/>
</dbReference>
<name>A0ABX0VH16_9HYPH</name>
<accession>A0ABX0VH16</accession>
<evidence type="ECO:0000313" key="1">
    <source>
        <dbReference type="EMBL" id="NIX77502.1"/>
    </source>
</evidence>
<dbReference type="RefSeq" id="WP_167673410.1">
    <property type="nucleotide sequence ID" value="NZ_JAATJS010000004.1"/>
</dbReference>
<gene>
    <name evidence="1" type="ORF">HB375_12915</name>
</gene>
<sequence length="166" mass="18163">MVLLLFHNRPGMQDLFHVAPLSPKEAHLAYPLVQMFDPAVTLQDWVTFARRLARRKPGQGGLMAARDRRGVLHALFAYAVDRDRRATACLRVTDLIVSRLPGEEVNATVLSGVQELADRLGCKSVLIDVPVMPGNAHALLGMEGLAAPNFSPVTITFGSVSNPDRR</sequence>
<dbReference type="Proteomes" id="UP000707352">
    <property type="component" value="Unassembled WGS sequence"/>
</dbReference>